<proteinExistence type="predicted"/>
<evidence type="ECO:0000313" key="2">
    <source>
        <dbReference type="Proteomes" id="UP000271624"/>
    </source>
</evidence>
<evidence type="ECO:0000313" key="1">
    <source>
        <dbReference type="EMBL" id="RUT07854.1"/>
    </source>
</evidence>
<comment type="caution">
    <text evidence="1">The sequence shown here is derived from an EMBL/GenBank/DDBJ whole genome shotgun (WGS) entry which is preliminary data.</text>
</comment>
<keyword evidence="2" id="KW-1185">Reference proteome</keyword>
<sequence length="136" mass="15755">MENWQKDLWQLMETLTDEVERFFIGMTEVVDTFFEFTEELSEQVHNSIATEVDQYLQDIVEPLSEIYWELDDIPSDNFDPAFPYSVDATTEKNTACIGCKHYHGYAYGGTLLVCGMHPSGVEDSTCPDWEQEDVYE</sequence>
<dbReference type="RefSeq" id="WP_127080705.1">
    <property type="nucleotide sequence ID" value="NZ_RSCL01000004.1"/>
</dbReference>
<organism evidence="1 2">
    <name type="scientific">Dulcicalothrix desertica PCC 7102</name>
    <dbReference type="NCBI Taxonomy" id="232991"/>
    <lineage>
        <taxon>Bacteria</taxon>
        <taxon>Bacillati</taxon>
        <taxon>Cyanobacteriota</taxon>
        <taxon>Cyanophyceae</taxon>
        <taxon>Nostocales</taxon>
        <taxon>Calotrichaceae</taxon>
        <taxon>Dulcicalothrix</taxon>
    </lineage>
</organism>
<accession>A0A3S1BA40</accession>
<dbReference type="Proteomes" id="UP000271624">
    <property type="component" value="Unassembled WGS sequence"/>
</dbReference>
<dbReference type="AlphaFoldDB" id="A0A3S1BA40"/>
<name>A0A3S1BA40_9CYAN</name>
<gene>
    <name evidence="1" type="ORF">DSM106972_021140</name>
</gene>
<dbReference type="EMBL" id="RSCL01000004">
    <property type="protein sequence ID" value="RUT07854.1"/>
    <property type="molecule type" value="Genomic_DNA"/>
</dbReference>
<protein>
    <submittedName>
        <fullName evidence="1">Uncharacterized protein</fullName>
    </submittedName>
</protein>
<reference evidence="1" key="2">
    <citation type="journal article" date="2019" name="Genome Biol. Evol.">
        <title>Day and night: Metabolic profiles and evolutionary relationships of six axenic non-marine cyanobacteria.</title>
        <authorList>
            <person name="Will S.E."/>
            <person name="Henke P."/>
            <person name="Boedeker C."/>
            <person name="Huang S."/>
            <person name="Brinkmann H."/>
            <person name="Rohde M."/>
            <person name="Jarek M."/>
            <person name="Friedl T."/>
            <person name="Seufert S."/>
            <person name="Schumacher M."/>
            <person name="Overmann J."/>
            <person name="Neumann-Schaal M."/>
            <person name="Petersen J."/>
        </authorList>
    </citation>
    <scope>NUCLEOTIDE SEQUENCE [LARGE SCALE GENOMIC DNA]</scope>
    <source>
        <strain evidence="1">PCC 7102</strain>
    </source>
</reference>
<dbReference type="OrthoDB" id="511993at2"/>
<reference evidence="1" key="1">
    <citation type="submission" date="2018-12" db="EMBL/GenBank/DDBJ databases">
        <authorList>
            <person name="Will S."/>
            <person name="Neumann-Schaal M."/>
            <person name="Henke P."/>
        </authorList>
    </citation>
    <scope>NUCLEOTIDE SEQUENCE</scope>
    <source>
        <strain evidence="1">PCC 7102</strain>
    </source>
</reference>